<dbReference type="AlphaFoldDB" id="A0A1J4RNF4"/>
<comment type="cofactor">
    <cofactor evidence="2">
        <name>NADP(+)</name>
        <dbReference type="ChEBI" id="CHEBI:58349"/>
    </cofactor>
</comment>
<evidence type="ECO:0000259" key="7">
    <source>
        <dbReference type="Pfam" id="PF16363"/>
    </source>
</evidence>
<dbReference type="SUPFAM" id="SSF51735">
    <property type="entry name" value="NAD(P)-binding Rossmann-fold domains"/>
    <property type="match status" value="1"/>
</dbReference>
<dbReference type="InterPro" id="IPR036291">
    <property type="entry name" value="NAD(P)-bd_dom_sf"/>
</dbReference>
<reference evidence="8 9" key="1">
    <citation type="journal article" date="2016" name="Environ. Microbiol.">
        <title>Genomic resolution of a cold subsurface aquifer community provides metabolic insights for novel microbes adapted to high CO concentrations.</title>
        <authorList>
            <person name="Probst A.J."/>
            <person name="Castelle C.J."/>
            <person name="Singh A."/>
            <person name="Brown C.T."/>
            <person name="Anantharaman K."/>
            <person name="Sharon I."/>
            <person name="Hug L.A."/>
            <person name="Burstein D."/>
            <person name="Emerson J.B."/>
            <person name="Thomas B.C."/>
            <person name="Banfield J.F."/>
        </authorList>
    </citation>
    <scope>NUCLEOTIDE SEQUENCE [LARGE SCALE GENOMIC DNA]</scope>
    <source>
        <strain evidence="8">CG1_02_47_37</strain>
    </source>
</reference>
<dbReference type="GO" id="GO:0008446">
    <property type="term" value="F:GDP-mannose 4,6-dehydratase activity"/>
    <property type="evidence" value="ECO:0007669"/>
    <property type="project" value="UniProtKB-EC"/>
</dbReference>
<protein>
    <recommendedName>
        <fullName evidence="4">GDP-mannose 4,6-dehydratase</fullName>
        <ecNumber evidence="4">4.2.1.47</ecNumber>
    </recommendedName>
</protein>
<dbReference type="CDD" id="cd05260">
    <property type="entry name" value="GDP_MD_SDR_e"/>
    <property type="match status" value="1"/>
</dbReference>
<evidence type="ECO:0000313" key="9">
    <source>
        <dbReference type="Proteomes" id="UP000183144"/>
    </source>
</evidence>
<gene>
    <name evidence="8" type="ORF">AUJ59_03975</name>
</gene>
<dbReference type="Gene3D" id="3.90.25.10">
    <property type="entry name" value="UDP-galactose 4-epimerase, domain 1"/>
    <property type="match status" value="1"/>
</dbReference>
<evidence type="ECO:0000256" key="1">
    <source>
        <dbReference type="ARBA" id="ARBA00000188"/>
    </source>
</evidence>
<comment type="function">
    <text evidence="6">Catalyzes the conversion of GDP-D-mannose to GDP-4-dehydro-6-deoxy-D-mannose.</text>
</comment>
<dbReference type="InterPro" id="IPR016040">
    <property type="entry name" value="NAD(P)-bd_dom"/>
</dbReference>
<feature type="domain" description="NAD(P)-binding" evidence="7">
    <location>
        <begin position="5"/>
        <end position="309"/>
    </location>
</feature>
<evidence type="ECO:0000313" key="8">
    <source>
        <dbReference type="EMBL" id="OIN88407.1"/>
    </source>
</evidence>
<dbReference type="Proteomes" id="UP000183144">
    <property type="component" value="Unassembled WGS sequence"/>
</dbReference>
<evidence type="ECO:0000256" key="2">
    <source>
        <dbReference type="ARBA" id="ARBA00001937"/>
    </source>
</evidence>
<dbReference type="EC" id="4.2.1.47" evidence="4"/>
<proteinExistence type="inferred from homology"/>
<evidence type="ECO:0000256" key="5">
    <source>
        <dbReference type="ARBA" id="ARBA00023239"/>
    </source>
</evidence>
<sequence>MTTALITGITGQDGSYLAEFLLEKNYKVVGLVSQKHDIGDQNIQAIKDQLILMPGDLLDQASLEAIFKQYSPDEVYNLAGMTFVPKSWEIPTLTFDVNALGVSRLLELMLKFTPKAKFYQATSAKIFGLPGQSPQTETTPLKPLDPYSISKAAAHYLVQNYRDHLGLFAVSGILYNHESERRGEEFVTRKITLAAAKIKLGLAKQLVLGNLDDRQDWGYAPDYVQAMWLMLQQESPADYIIASGRSHSVREVCTIAFSYSGLSYRDYVVTDKNLIRKTEARELLGDAGKAQRFLGWRPKTSFKDMIIKMTENDLQLLSGSNSTSEVKPVCAGREAPTSEV</sequence>
<evidence type="ECO:0000256" key="4">
    <source>
        <dbReference type="ARBA" id="ARBA00011989"/>
    </source>
</evidence>
<dbReference type="EMBL" id="MNUI01000073">
    <property type="protein sequence ID" value="OIN88407.1"/>
    <property type="molecule type" value="Genomic_DNA"/>
</dbReference>
<dbReference type="Pfam" id="PF16363">
    <property type="entry name" value="GDP_Man_Dehyd"/>
    <property type="match status" value="1"/>
</dbReference>
<keyword evidence="5" id="KW-0456">Lyase</keyword>
<comment type="caution">
    <text evidence="8">The sequence shown here is derived from an EMBL/GenBank/DDBJ whole genome shotgun (WGS) entry which is preliminary data.</text>
</comment>
<dbReference type="STRING" id="1805034.AUJ59_03975"/>
<organism evidence="8 9">
    <name type="scientific">Candidatus Beckwithbacteria bacterium CG1_02_47_37</name>
    <dbReference type="NCBI Taxonomy" id="1805034"/>
    <lineage>
        <taxon>Bacteria</taxon>
        <taxon>Candidatus Beckwithiibacteriota</taxon>
    </lineage>
</organism>
<dbReference type="InterPro" id="IPR006368">
    <property type="entry name" value="GDP_Man_deHydtase"/>
</dbReference>
<dbReference type="PANTHER" id="PTHR43715:SF1">
    <property type="entry name" value="GDP-MANNOSE 4,6 DEHYDRATASE"/>
    <property type="match status" value="1"/>
</dbReference>
<comment type="catalytic activity">
    <reaction evidence="1">
        <text>GDP-alpha-D-mannose = GDP-4-dehydro-alpha-D-rhamnose + H2O</text>
        <dbReference type="Rhea" id="RHEA:23820"/>
        <dbReference type="ChEBI" id="CHEBI:15377"/>
        <dbReference type="ChEBI" id="CHEBI:57527"/>
        <dbReference type="ChEBI" id="CHEBI:57964"/>
        <dbReference type="EC" id="4.2.1.47"/>
    </reaction>
</comment>
<dbReference type="GO" id="GO:0042351">
    <property type="term" value="P:'de novo' GDP-L-fucose biosynthetic process"/>
    <property type="evidence" value="ECO:0007669"/>
    <property type="project" value="TreeGrafter"/>
</dbReference>
<dbReference type="PANTHER" id="PTHR43715">
    <property type="entry name" value="GDP-MANNOSE 4,6-DEHYDRATASE"/>
    <property type="match status" value="1"/>
</dbReference>
<evidence type="ECO:0000256" key="3">
    <source>
        <dbReference type="ARBA" id="ARBA00009263"/>
    </source>
</evidence>
<evidence type="ECO:0000256" key="6">
    <source>
        <dbReference type="ARBA" id="ARBA00059383"/>
    </source>
</evidence>
<name>A0A1J4RNF4_9BACT</name>
<dbReference type="Gene3D" id="3.40.50.720">
    <property type="entry name" value="NAD(P)-binding Rossmann-like Domain"/>
    <property type="match status" value="1"/>
</dbReference>
<comment type="similarity">
    <text evidence="3">Belongs to the NAD(P)-dependent epimerase/dehydratase family. GDP-mannose 4,6-dehydratase subfamily.</text>
</comment>
<dbReference type="FunFam" id="3.40.50.720:FF:000924">
    <property type="entry name" value="GDP-mannose 4,6 dehydratase"/>
    <property type="match status" value="1"/>
</dbReference>
<accession>A0A1J4RNF4</accession>